<dbReference type="EMBL" id="CZAI01000006">
    <property type="protein sequence ID" value="CUP63998.1"/>
    <property type="molecule type" value="Genomic_DNA"/>
</dbReference>
<evidence type="ECO:0000313" key="9">
    <source>
        <dbReference type="Proteomes" id="UP000095657"/>
    </source>
</evidence>
<protein>
    <submittedName>
        <fullName evidence="8">Phage integrase</fullName>
    </submittedName>
</protein>
<keyword evidence="4" id="KW-0233">DNA recombination</keyword>
<comment type="similarity">
    <text evidence="1">Belongs to the 'phage' integrase family.</text>
</comment>
<accession>A0A174PZ82</accession>
<proteinExistence type="inferred from homology"/>
<sequence>MKSTFKVLFYVKKQSVKNGKAPVMGRITINGTQAGFSCKKEVSLALWDVKTNRAKGKSEEARTLNQELDNIKAQITRHYQYICDHDSFVTAKKVYNRYVGFSEECHTLMNLFREQLESYKKKIGIEKAESTYRGLVADYKNLLLFMKSKKNTEDIVIEELEKSFIEDYYNWMLGTCALANSTAFGRVNTLKWLMYIAQEKGWIRVHPFASFECMPEYKRRSFLSEEELQRIIRIELRYKRQRAIRDMFLFMCFTGLSYADLKTITYDNIHTDSDGGTWLMGNRIKTGVAYVVKLLPIAIELIEKYRGTDEKKDSPECVFPVGEYNAMRLSLGIIGRKCNCRVEVTPHIGRHTFAVLAILKGMPLETLQKVLGHKSILSTQVYAELINPKVGEDTDRICEKIGHVYKLAM</sequence>
<dbReference type="CDD" id="cd01185">
    <property type="entry name" value="INTN1_C_like"/>
    <property type="match status" value="1"/>
</dbReference>
<dbReference type="Gene3D" id="1.10.150.130">
    <property type="match status" value="1"/>
</dbReference>
<dbReference type="Pfam" id="PF13102">
    <property type="entry name" value="Phage_int_SAM_5"/>
    <property type="match status" value="1"/>
</dbReference>
<dbReference type="InterPro" id="IPR010998">
    <property type="entry name" value="Integrase_recombinase_N"/>
</dbReference>
<reference evidence="8 9" key="1">
    <citation type="submission" date="2015-09" db="EMBL/GenBank/DDBJ databases">
        <authorList>
            <consortium name="Pathogen Informatics"/>
        </authorList>
    </citation>
    <scope>NUCLEOTIDE SEQUENCE [LARGE SCALE GENOMIC DNA]</scope>
    <source>
        <strain evidence="8 9">2789STDY5834880</strain>
    </source>
</reference>
<feature type="domain" description="Core-binding (CB)" evidence="7">
    <location>
        <begin position="110"/>
        <end position="198"/>
    </location>
</feature>
<dbReference type="InterPro" id="IPR050090">
    <property type="entry name" value="Tyrosine_recombinase_XerCD"/>
</dbReference>
<evidence type="ECO:0000259" key="6">
    <source>
        <dbReference type="PROSITE" id="PS51898"/>
    </source>
</evidence>
<keyword evidence="2" id="KW-0229">DNA integration</keyword>
<dbReference type="GO" id="GO:0003677">
    <property type="term" value="F:DNA binding"/>
    <property type="evidence" value="ECO:0007669"/>
    <property type="project" value="UniProtKB-UniRule"/>
</dbReference>
<evidence type="ECO:0000256" key="5">
    <source>
        <dbReference type="PROSITE-ProRule" id="PRU01248"/>
    </source>
</evidence>
<dbReference type="Gene3D" id="1.10.443.10">
    <property type="entry name" value="Intergrase catalytic core"/>
    <property type="match status" value="1"/>
</dbReference>
<keyword evidence="3 5" id="KW-0238">DNA-binding</keyword>
<dbReference type="InterPro" id="IPR025269">
    <property type="entry name" value="SAM-like_dom"/>
</dbReference>
<dbReference type="Pfam" id="PF00589">
    <property type="entry name" value="Phage_integrase"/>
    <property type="match status" value="1"/>
</dbReference>
<dbReference type="InterPro" id="IPR044068">
    <property type="entry name" value="CB"/>
</dbReference>
<evidence type="ECO:0000259" key="7">
    <source>
        <dbReference type="PROSITE" id="PS51900"/>
    </source>
</evidence>
<dbReference type="GO" id="GO:0006310">
    <property type="term" value="P:DNA recombination"/>
    <property type="evidence" value="ECO:0007669"/>
    <property type="project" value="UniProtKB-KW"/>
</dbReference>
<dbReference type="SUPFAM" id="SSF56349">
    <property type="entry name" value="DNA breaking-rejoining enzymes"/>
    <property type="match status" value="1"/>
</dbReference>
<dbReference type="InterPro" id="IPR013762">
    <property type="entry name" value="Integrase-like_cat_sf"/>
</dbReference>
<dbReference type="Proteomes" id="UP000095657">
    <property type="component" value="Unassembled WGS sequence"/>
</dbReference>
<organism evidence="8 9">
    <name type="scientific">Bacteroides caccae</name>
    <dbReference type="NCBI Taxonomy" id="47678"/>
    <lineage>
        <taxon>Bacteria</taxon>
        <taxon>Pseudomonadati</taxon>
        <taxon>Bacteroidota</taxon>
        <taxon>Bacteroidia</taxon>
        <taxon>Bacteroidales</taxon>
        <taxon>Bacteroidaceae</taxon>
        <taxon>Bacteroides</taxon>
    </lineage>
</organism>
<evidence type="ECO:0000313" key="8">
    <source>
        <dbReference type="EMBL" id="CUP63998.1"/>
    </source>
</evidence>
<dbReference type="Pfam" id="PF17293">
    <property type="entry name" value="Arm-DNA-bind_5"/>
    <property type="match status" value="1"/>
</dbReference>
<dbReference type="PROSITE" id="PS51900">
    <property type="entry name" value="CB"/>
    <property type="match status" value="1"/>
</dbReference>
<dbReference type="STRING" id="47678.ERS852494_02711"/>
<dbReference type="AlphaFoldDB" id="A0A174PZ82"/>
<evidence type="ECO:0000256" key="4">
    <source>
        <dbReference type="ARBA" id="ARBA00023172"/>
    </source>
</evidence>
<dbReference type="RefSeq" id="WP_082431400.1">
    <property type="nucleotide sequence ID" value="NZ_CZAI01000006.1"/>
</dbReference>
<dbReference type="PROSITE" id="PS51898">
    <property type="entry name" value="TYR_RECOMBINASE"/>
    <property type="match status" value="1"/>
</dbReference>
<dbReference type="InterPro" id="IPR035386">
    <property type="entry name" value="Arm-DNA-bind_5"/>
</dbReference>
<feature type="domain" description="Tyr recombinase" evidence="6">
    <location>
        <begin position="218"/>
        <end position="395"/>
    </location>
</feature>
<evidence type="ECO:0000256" key="1">
    <source>
        <dbReference type="ARBA" id="ARBA00008857"/>
    </source>
</evidence>
<dbReference type="InterPro" id="IPR002104">
    <property type="entry name" value="Integrase_catalytic"/>
</dbReference>
<dbReference type="InterPro" id="IPR011010">
    <property type="entry name" value="DNA_brk_join_enz"/>
</dbReference>
<evidence type="ECO:0000256" key="3">
    <source>
        <dbReference type="ARBA" id="ARBA00023125"/>
    </source>
</evidence>
<name>A0A174PZ82_9BACE</name>
<dbReference type="PANTHER" id="PTHR30349">
    <property type="entry name" value="PHAGE INTEGRASE-RELATED"/>
    <property type="match status" value="1"/>
</dbReference>
<dbReference type="GO" id="GO:0015074">
    <property type="term" value="P:DNA integration"/>
    <property type="evidence" value="ECO:0007669"/>
    <property type="project" value="UniProtKB-KW"/>
</dbReference>
<gene>
    <name evidence="8" type="ORF">ERS852494_02711</name>
</gene>
<dbReference type="PANTHER" id="PTHR30349:SF64">
    <property type="entry name" value="PROPHAGE INTEGRASE INTD-RELATED"/>
    <property type="match status" value="1"/>
</dbReference>
<evidence type="ECO:0000256" key="2">
    <source>
        <dbReference type="ARBA" id="ARBA00022908"/>
    </source>
</evidence>